<dbReference type="Gene3D" id="3.30.920.30">
    <property type="entry name" value="Hypothetical protein"/>
    <property type="match status" value="1"/>
</dbReference>
<keyword evidence="3" id="KW-0255">Endonuclease</keyword>
<dbReference type="PANTHER" id="PTHR34873">
    <property type="entry name" value="SSR1766 PROTEIN"/>
    <property type="match status" value="1"/>
</dbReference>
<keyword evidence="5" id="KW-0694">RNA-binding</keyword>
<proteinExistence type="predicted"/>
<name>F2KRI8_ARCVS</name>
<keyword evidence="6" id="KW-0346">Stress response</keyword>
<dbReference type="eggNOG" id="arCOG03086">
    <property type="taxonomic scope" value="Archaea"/>
</dbReference>
<evidence type="ECO:0000256" key="6">
    <source>
        <dbReference type="ARBA" id="ARBA00023016"/>
    </source>
</evidence>
<evidence type="ECO:0000256" key="2">
    <source>
        <dbReference type="ARBA" id="ARBA00022722"/>
    </source>
</evidence>
<dbReference type="EMBL" id="CP002588">
    <property type="protein sequence ID" value="AEA46753.1"/>
    <property type="molecule type" value="Genomic_DNA"/>
</dbReference>
<dbReference type="GeneID" id="10393836"/>
<evidence type="ECO:0000256" key="5">
    <source>
        <dbReference type="ARBA" id="ARBA00022884"/>
    </source>
</evidence>
<evidence type="ECO:0000313" key="8">
    <source>
        <dbReference type="Proteomes" id="UP000008136"/>
    </source>
</evidence>
<dbReference type="STRING" id="693661.Arcve_0735"/>
<protein>
    <submittedName>
        <fullName evidence="7">YcfA family protein</fullName>
    </submittedName>
</protein>
<keyword evidence="8" id="KW-1185">Reference proteome</keyword>
<dbReference type="GO" id="GO:0004519">
    <property type="term" value="F:endonuclease activity"/>
    <property type="evidence" value="ECO:0007669"/>
    <property type="project" value="UniProtKB-KW"/>
</dbReference>
<sequence length="71" mass="7897">MKLPRISGEEAIKALVKAGWSVERQRGSHVVLYKEGTGIVVVPLHRELDRGTLRAIIKQSGMTVKEFAELL</sequence>
<dbReference type="InterPro" id="IPR038570">
    <property type="entry name" value="HicA_sf"/>
</dbReference>
<organism evidence="7 8">
    <name type="scientific">Archaeoglobus veneficus (strain DSM 11195 / SNP6)</name>
    <dbReference type="NCBI Taxonomy" id="693661"/>
    <lineage>
        <taxon>Archaea</taxon>
        <taxon>Methanobacteriati</taxon>
        <taxon>Methanobacteriota</taxon>
        <taxon>Archaeoglobi</taxon>
        <taxon>Archaeoglobales</taxon>
        <taxon>Archaeoglobaceae</taxon>
        <taxon>Archaeoglobus</taxon>
    </lineage>
</organism>
<keyword evidence="4" id="KW-0378">Hydrolase</keyword>
<evidence type="ECO:0000256" key="4">
    <source>
        <dbReference type="ARBA" id="ARBA00022801"/>
    </source>
</evidence>
<reference evidence="7 8" key="1">
    <citation type="submission" date="2011-03" db="EMBL/GenBank/DDBJ databases">
        <title>The complete genome of Archaeoglobus veneficus SNP6.</title>
        <authorList>
            <consortium name="US DOE Joint Genome Institute (JGI-PGF)"/>
            <person name="Lucas S."/>
            <person name="Copeland A."/>
            <person name="Lapidus A."/>
            <person name="Bruce D."/>
            <person name="Goodwin L."/>
            <person name="Pitluck S."/>
            <person name="Kyrpides N."/>
            <person name="Mavromatis K."/>
            <person name="Pagani I."/>
            <person name="Ivanova N."/>
            <person name="Mikhailova N."/>
            <person name="Lu M."/>
            <person name="Detter J.C."/>
            <person name="Tapia R."/>
            <person name="Han C."/>
            <person name="Land M."/>
            <person name="Hauser L."/>
            <person name="Markowitz V."/>
            <person name="Cheng J.-F."/>
            <person name="Hugenholtz P."/>
            <person name="Woyke T."/>
            <person name="Wu D."/>
            <person name="Spring S."/>
            <person name="Brambilla E."/>
            <person name="Klenk H.-P."/>
            <person name="Eisen J.A."/>
        </authorList>
    </citation>
    <scope>NUCLEOTIDE SEQUENCE [LARGE SCALE GENOMIC DNA]</scope>
    <source>
        <strain>SNP6</strain>
    </source>
</reference>
<keyword evidence="1" id="KW-1277">Toxin-antitoxin system</keyword>
<accession>F2KRI8</accession>
<dbReference type="GO" id="GO:0003729">
    <property type="term" value="F:mRNA binding"/>
    <property type="evidence" value="ECO:0007669"/>
    <property type="project" value="InterPro"/>
</dbReference>
<dbReference type="RefSeq" id="WP_013683425.1">
    <property type="nucleotide sequence ID" value="NC_015320.1"/>
</dbReference>
<gene>
    <name evidence="7" type="ordered locus">Arcve_0735</name>
</gene>
<dbReference type="HOGENOM" id="CLU_164851_6_4_2"/>
<evidence type="ECO:0000313" key="7">
    <source>
        <dbReference type="EMBL" id="AEA46753.1"/>
    </source>
</evidence>
<evidence type="ECO:0000256" key="1">
    <source>
        <dbReference type="ARBA" id="ARBA00022649"/>
    </source>
</evidence>
<dbReference type="AlphaFoldDB" id="F2KRI8"/>
<dbReference type="KEGG" id="ave:Arcve_0735"/>
<dbReference type="GO" id="GO:0016787">
    <property type="term" value="F:hydrolase activity"/>
    <property type="evidence" value="ECO:0007669"/>
    <property type="project" value="UniProtKB-KW"/>
</dbReference>
<dbReference type="InterPro" id="IPR012933">
    <property type="entry name" value="HicA_mRNA_interferase"/>
</dbReference>
<evidence type="ECO:0000256" key="3">
    <source>
        <dbReference type="ARBA" id="ARBA00022759"/>
    </source>
</evidence>
<dbReference type="OrthoDB" id="7619at2157"/>
<keyword evidence="2" id="KW-0540">Nuclease</keyword>
<dbReference type="Proteomes" id="UP000008136">
    <property type="component" value="Chromosome"/>
</dbReference>
<dbReference type="PANTHER" id="PTHR34873:SF3">
    <property type="entry name" value="ADDICTION MODULE TOXIN, HICA FAMILY"/>
    <property type="match status" value="1"/>
</dbReference>
<dbReference type="Pfam" id="PF07927">
    <property type="entry name" value="HicA_toxin"/>
    <property type="match status" value="1"/>
</dbReference>
<dbReference type="SUPFAM" id="SSF54786">
    <property type="entry name" value="YcfA/nrd intein domain"/>
    <property type="match status" value="1"/>
</dbReference>